<protein>
    <submittedName>
        <fullName evidence="1">Uncharacterized protein</fullName>
    </submittedName>
</protein>
<dbReference type="InterPro" id="IPR025191">
    <property type="entry name" value="DUF4125"/>
</dbReference>
<name>E1RA94_SEDSS</name>
<dbReference type="EMBL" id="CP002116">
    <property type="protein sequence ID" value="ADK79385.1"/>
    <property type="molecule type" value="Genomic_DNA"/>
</dbReference>
<sequence length="183" mass="21718">MDQAQKRIIAEILDREVAMFLRVPARQEPSCRAHLDDMQLHRRGQFSVWSLSCCESYLRDLRRAEEEGRNLMTIKYARMEDLIPPVSQSKRIPEIVSRFVGWQREMLSHYPNIMRGGRDIDDFANYLRCELETYSDATLELLWKDVDAFSRKKQNMSKAIYEFLARQSGYTNIDEMEKRLKKS</sequence>
<dbReference type="STRING" id="573413.Spirs_0228"/>
<dbReference type="AlphaFoldDB" id="E1RA94"/>
<reference evidence="1 2" key="1">
    <citation type="journal article" date="2010" name="Stand. Genomic Sci.">
        <title>Complete genome sequence of Spirochaeta smaragdinae type strain (SEBR 4228).</title>
        <authorList>
            <person name="Mavromatis K."/>
            <person name="Yasawong M."/>
            <person name="Chertkov O."/>
            <person name="Lapidus A."/>
            <person name="Lucas S."/>
            <person name="Nolan M."/>
            <person name="Del Rio T.G."/>
            <person name="Tice H."/>
            <person name="Cheng J.F."/>
            <person name="Pitluck S."/>
            <person name="Liolios K."/>
            <person name="Ivanova N."/>
            <person name="Tapia R."/>
            <person name="Han C."/>
            <person name="Bruce D."/>
            <person name="Goodwin L."/>
            <person name="Pati A."/>
            <person name="Chen A."/>
            <person name="Palaniappan K."/>
            <person name="Land M."/>
            <person name="Hauser L."/>
            <person name="Chang Y.J."/>
            <person name="Jeffries C.D."/>
            <person name="Detter J.C."/>
            <person name="Rohde M."/>
            <person name="Brambilla E."/>
            <person name="Spring S."/>
            <person name="Goker M."/>
            <person name="Sikorski J."/>
            <person name="Woyke T."/>
            <person name="Bristow J."/>
            <person name="Eisen J.A."/>
            <person name="Markowitz V."/>
            <person name="Hugenholtz P."/>
            <person name="Klenk H.P."/>
            <person name="Kyrpides N.C."/>
        </authorList>
    </citation>
    <scope>NUCLEOTIDE SEQUENCE [LARGE SCALE GENOMIC DNA]</scope>
    <source>
        <strain evidence="2">DSM 11293 / JCM 15392 / SEBR 4228</strain>
    </source>
</reference>
<dbReference type="HOGENOM" id="CLU_099036_1_0_12"/>
<dbReference type="Pfam" id="PF13526">
    <property type="entry name" value="DUF4125"/>
    <property type="match status" value="1"/>
</dbReference>
<accession>E1RA94</accession>
<proteinExistence type="predicted"/>
<keyword evidence="2" id="KW-1185">Reference proteome</keyword>
<organism evidence="1 2">
    <name type="scientific">Sediminispirochaeta smaragdinae (strain DSM 11293 / JCM 15392 / SEBR 4228)</name>
    <name type="common">Spirochaeta smaragdinae</name>
    <dbReference type="NCBI Taxonomy" id="573413"/>
    <lineage>
        <taxon>Bacteria</taxon>
        <taxon>Pseudomonadati</taxon>
        <taxon>Spirochaetota</taxon>
        <taxon>Spirochaetia</taxon>
        <taxon>Spirochaetales</taxon>
        <taxon>Spirochaetaceae</taxon>
        <taxon>Sediminispirochaeta</taxon>
    </lineage>
</organism>
<dbReference type="OrthoDB" id="5387164at2"/>
<gene>
    <name evidence="1" type="ordered locus">Spirs_0228</name>
</gene>
<evidence type="ECO:0000313" key="1">
    <source>
        <dbReference type="EMBL" id="ADK79385.1"/>
    </source>
</evidence>
<dbReference type="Proteomes" id="UP000002318">
    <property type="component" value="Chromosome"/>
</dbReference>
<evidence type="ECO:0000313" key="2">
    <source>
        <dbReference type="Proteomes" id="UP000002318"/>
    </source>
</evidence>
<dbReference type="eggNOG" id="ENOG5031HGC">
    <property type="taxonomic scope" value="Bacteria"/>
</dbReference>
<dbReference type="KEGG" id="ssm:Spirs_0228"/>
<dbReference type="RefSeq" id="WP_013252849.1">
    <property type="nucleotide sequence ID" value="NC_014364.1"/>
</dbReference>